<evidence type="ECO:0000313" key="8">
    <source>
        <dbReference type="Proteomes" id="UP000247498"/>
    </source>
</evidence>
<evidence type="ECO:0000256" key="6">
    <source>
        <dbReference type="RuleBase" id="RU362100"/>
    </source>
</evidence>
<name>A0A2V0NZY1_9CHLO</name>
<dbReference type="EC" id="2.1.2.11" evidence="3 6"/>
<keyword evidence="4 6" id="KW-0808">Transferase</keyword>
<dbReference type="GO" id="GO:0015940">
    <property type="term" value="P:pantothenate biosynthetic process"/>
    <property type="evidence" value="ECO:0007669"/>
    <property type="project" value="UniProtKB-UniPathway"/>
</dbReference>
<dbReference type="GO" id="GO:0000287">
    <property type="term" value="F:magnesium ion binding"/>
    <property type="evidence" value="ECO:0007669"/>
    <property type="project" value="TreeGrafter"/>
</dbReference>
<dbReference type="CDD" id="cd06557">
    <property type="entry name" value="KPHMT-like"/>
    <property type="match status" value="1"/>
</dbReference>
<dbReference type="GO" id="GO:0003864">
    <property type="term" value="F:3-methyl-2-oxobutanoate hydroxymethyltransferase activity"/>
    <property type="evidence" value="ECO:0007669"/>
    <property type="project" value="UniProtKB-EC"/>
</dbReference>
<evidence type="ECO:0000256" key="1">
    <source>
        <dbReference type="ARBA" id="ARBA00005033"/>
    </source>
</evidence>
<dbReference type="AlphaFoldDB" id="A0A2V0NZY1"/>
<dbReference type="STRING" id="307507.A0A2V0NZY1"/>
<dbReference type="EMBL" id="BDRX01000022">
    <property type="protein sequence ID" value="GBF91153.1"/>
    <property type="molecule type" value="Genomic_DNA"/>
</dbReference>
<dbReference type="HAMAP" id="MF_00156">
    <property type="entry name" value="PanB"/>
    <property type="match status" value="1"/>
</dbReference>
<dbReference type="InterPro" id="IPR015813">
    <property type="entry name" value="Pyrv/PenolPyrv_kinase-like_dom"/>
</dbReference>
<comment type="catalytic activity">
    <reaction evidence="5 6">
        <text>(6R)-5,10-methylene-5,6,7,8-tetrahydrofolate + 3-methyl-2-oxobutanoate + H2O = 2-dehydropantoate + (6S)-5,6,7,8-tetrahydrofolate</text>
        <dbReference type="Rhea" id="RHEA:11824"/>
        <dbReference type="ChEBI" id="CHEBI:11561"/>
        <dbReference type="ChEBI" id="CHEBI:11851"/>
        <dbReference type="ChEBI" id="CHEBI:15377"/>
        <dbReference type="ChEBI" id="CHEBI:15636"/>
        <dbReference type="ChEBI" id="CHEBI:57453"/>
        <dbReference type="EC" id="2.1.2.11"/>
    </reaction>
</comment>
<dbReference type="OrthoDB" id="425211at2759"/>
<keyword evidence="7" id="KW-0489">Methyltransferase</keyword>
<accession>A0A2V0NZY1</accession>
<reference evidence="7 8" key="1">
    <citation type="journal article" date="2018" name="Sci. Rep.">
        <title>Raphidocelis subcapitata (=Pseudokirchneriella subcapitata) provides an insight into genome evolution and environmental adaptations in the Sphaeropleales.</title>
        <authorList>
            <person name="Suzuki S."/>
            <person name="Yamaguchi H."/>
            <person name="Nakajima N."/>
            <person name="Kawachi M."/>
        </authorList>
    </citation>
    <scope>NUCLEOTIDE SEQUENCE [LARGE SCALE GENOMIC DNA]</scope>
    <source>
        <strain evidence="7 8">NIES-35</strain>
    </source>
</reference>
<dbReference type="NCBIfam" id="NF001452">
    <property type="entry name" value="PRK00311.1"/>
    <property type="match status" value="1"/>
</dbReference>
<comment type="similarity">
    <text evidence="2 6">Belongs to the PanB family.</text>
</comment>
<sequence length="361" mass="37590">MLLHAARQLMGGSGLLGAALPAAARALAASAAHPEERVYSGPKEPAVKSVTLRTLRAKYEKGEPISMATAYDYPSALHVDQALIDIVLVGDSASMVVHGHDTTLPITLEQMLVHCQAAARGAQRAFLVGDLPFGSYELASTEAVRSAVRMLKEGGMDAVKLEGGSPARVEAARAIVEAGVAVMGHVGLTPQSVSVLGGFRPQAQVASEAMRVLRQAQALQDAGCFSLVLECVPGPIAAAVTKALRIPTIGIGAGPATSGQVLVYHDLLGMMSHPHHAKVTPKFCKRYAEVGATIQLALAQYREEVSARTFPGLRYSPYTIKAHEVEALEGELAAAGLPDVAAAVRAAAEEEAAAKTGGAWQ</sequence>
<proteinExistence type="inferred from homology"/>
<dbReference type="PANTHER" id="PTHR20881">
    <property type="entry name" value="3-METHYL-2-OXOBUTANOATE HYDROXYMETHYLTRANSFERASE"/>
    <property type="match status" value="1"/>
</dbReference>
<dbReference type="NCBIfam" id="TIGR00222">
    <property type="entry name" value="panB"/>
    <property type="match status" value="1"/>
</dbReference>
<evidence type="ECO:0000256" key="2">
    <source>
        <dbReference type="ARBA" id="ARBA00008676"/>
    </source>
</evidence>
<dbReference type="FunFam" id="3.20.20.60:FF:000003">
    <property type="entry name" value="3-methyl-2-oxobutanoate hydroxymethyltransferase"/>
    <property type="match status" value="1"/>
</dbReference>
<dbReference type="PANTHER" id="PTHR20881:SF0">
    <property type="entry name" value="3-METHYL-2-OXOBUTANOATE HYDROXYMETHYLTRANSFERASE"/>
    <property type="match status" value="1"/>
</dbReference>
<gene>
    <name evidence="7" type="ORF">Rsub_04822</name>
</gene>
<dbReference type="SUPFAM" id="SSF51621">
    <property type="entry name" value="Phosphoenolpyruvate/pyruvate domain"/>
    <property type="match status" value="1"/>
</dbReference>
<evidence type="ECO:0000256" key="5">
    <source>
        <dbReference type="ARBA" id="ARBA00049172"/>
    </source>
</evidence>
<evidence type="ECO:0000256" key="3">
    <source>
        <dbReference type="ARBA" id="ARBA00012618"/>
    </source>
</evidence>
<dbReference type="GO" id="GO:0008168">
    <property type="term" value="F:methyltransferase activity"/>
    <property type="evidence" value="ECO:0007669"/>
    <property type="project" value="UniProtKB-KW"/>
</dbReference>
<evidence type="ECO:0000313" key="7">
    <source>
        <dbReference type="EMBL" id="GBF91153.1"/>
    </source>
</evidence>
<organism evidence="7 8">
    <name type="scientific">Raphidocelis subcapitata</name>
    <dbReference type="NCBI Taxonomy" id="307507"/>
    <lineage>
        <taxon>Eukaryota</taxon>
        <taxon>Viridiplantae</taxon>
        <taxon>Chlorophyta</taxon>
        <taxon>core chlorophytes</taxon>
        <taxon>Chlorophyceae</taxon>
        <taxon>CS clade</taxon>
        <taxon>Sphaeropleales</taxon>
        <taxon>Selenastraceae</taxon>
        <taxon>Raphidocelis</taxon>
    </lineage>
</organism>
<dbReference type="InParanoid" id="A0A2V0NZY1"/>
<dbReference type="UniPathway" id="UPA00028">
    <property type="reaction ID" value="UER00003"/>
</dbReference>
<comment type="function">
    <text evidence="6">Catalyzes the reversible reaction in which hydroxymethyl group from 5,10-methylenetetrahydrofolate is transferred onto alpha-ketoisovalerate to form ketopantoate.</text>
</comment>
<dbReference type="InterPro" id="IPR003700">
    <property type="entry name" value="Pantoate_hydroxy_MeTrfase"/>
</dbReference>
<evidence type="ECO:0000256" key="4">
    <source>
        <dbReference type="ARBA" id="ARBA00022679"/>
    </source>
</evidence>
<protein>
    <recommendedName>
        <fullName evidence="3 6">3-methyl-2-oxobutanoate hydroxymethyltransferase</fullName>
        <ecNumber evidence="3 6">2.1.2.11</ecNumber>
    </recommendedName>
</protein>
<dbReference type="Pfam" id="PF02548">
    <property type="entry name" value="Pantoate_transf"/>
    <property type="match status" value="1"/>
</dbReference>
<comment type="caution">
    <text evidence="7">The sequence shown here is derived from an EMBL/GenBank/DDBJ whole genome shotgun (WGS) entry which is preliminary data.</text>
</comment>
<dbReference type="Proteomes" id="UP000247498">
    <property type="component" value="Unassembled WGS sequence"/>
</dbReference>
<dbReference type="GO" id="GO:0005739">
    <property type="term" value="C:mitochondrion"/>
    <property type="evidence" value="ECO:0007669"/>
    <property type="project" value="TreeGrafter"/>
</dbReference>
<comment type="pathway">
    <text evidence="1 6">Cofactor biosynthesis; (R)-pantothenate biosynthesis; (R)-pantoate from 3-methyl-2-oxobutanoate: step 1/2.</text>
</comment>
<dbReference type="GO" id="GO:0032259">
    <property type="term" value="P:methylation"/>
    <property type="evidence" value="ECO:0007669"/>
    <property type="project" value="UniProtKB-KW"/>
</dbReference>
<keyword evidence="6" id="KW-0566">Pantothenate biosynthesis</keyword>
<dbReference type="Gene3D" id="3.20.20.60">
    <property type="entry name" value="Phosphoenolpyruvate-binding domains"/>
    <property type="match status" value="1"/>
</dbReference>
<dbReference type="InterPro" id="IPR040442">
    <property type="entry name" value="Pyrv_kinase-like_dom_sf"/>
</dbReference>
<keyword evidence="8" id="KW-1185">Reference proteome</keyword>
<dbReference type="FunCoup" id="A0A2V0NZY1">
    <property type="interactions" value="556"/>
</dbReference>